<accession>A0ABW1J7U0</accession>
<dbReference type="EMBL" id="JBHSQW010000044">
    <property type="protein sequence ID" value="MFC5996918.1"/>
    <property type="molecule type" value="Genomic_DNA"/>
</dbReference>
<protein>
    <submittedName>
        <fullName evidence="1">Uncharacterized protein</fullName>
    </submittedName>
</protein>
<dbReference type="RefSeq" id="WP_379587785.1">
    <property type="nucleotide sequence ID" value="NZ_JBHSQW010000044.1"/>
</dbReference>
<reference evidence="2" key="1">
    <citation type="journal article" date="2019" name="Int. J. Syst. Evol. Microbiol.">
        <title>The Global Catalogue of Microorganisms (GCM) 10K type strain sequencing project: providing services to taxonomists for standard genome sequencing and annotation.</title>
        <authorList>
            <consortium name="The Broad Institute Genomics Platform"/>
            <consortium name="The Broad Institute Genome Sequencing Center for Infectious Disease"/>
            <person name="Wu L."/>
            <person name="Ma J."/>
        </authorList>
    </citation>
    <scope>NUCLEOTIDE SEQUENCE [LARGE SCALE GENOMIC DNA]</scope>
    <source>
        <strain evidence="2">CCM 8391</strain>
    </source>
</reference>
<gene>
    <name evidence="1" type="ORF">ACFQE5_22160</name>
</gene>
<sequence>MTRDEFNQLLDDLFEQVRKINDSKGLEYATHDDALANFRRRGAELGLSPLQVWGIFYGKHHDAILSYLRRGGTLSEPIEGRIHDAILYLALLAGLVAEQETQRAG</sequence>
<proteinExistence type="predicted"/>
<evidence type="ECO:0000313" key="1">
    <source>
        <dbReference type="EMBL" id="MFC5996918.1"/>
    </source>
</evidence>
<evidence type="ECO:0000313" key="2">
    <source>
        <dbReference type="Proteomes" id="UP001596302"/>
    </source>
</evidence>
<name>A0ABW1J7U0_9PSEU</name>
<comment type="caution">
    <text evidence="1">The sequence shown here is derived from an EMBL/GenBank/DDBJ whole genome shotgun (WGS) entry which is preliminary data.</text>
</comment>
<keyword evidence="2" id="KW-1185">Reference proteome</keyword>
<organism evidence="1 2">
    <name type="scientific">Pseudonocardia hispaniensis</name>
    <dbReference type="NCBI Taxonomy" id="904933"/>
    <lineage>
        <taxon>Bacteria</taxon>
        <taxon>Bacillati</taxon>
        <taxon>Actinomycetota</taxon>
        <taxon>Actinomycetes</taxon>
        <taxon>Pseudonocardiales</taxon>
        <taxon>Pseudonocardiaceae</taxon>
        <taxon>Pseudonocardia</taxon>
    </lineage>
</organism>
<dbReference type="Proteomes" id="UP001596302">
    <property type="component" value="Unassembled WGS sequence"/>
</dbReference>